<name>A0ABW2TQ79_9PSEU</name>
<dbReference type="Pfam" id="PF07398">
    <property type="entry name" value="MDMPI_C"/>
    <property type="match status" value="1"/>
</dbReference>
<dbReference type="InterPro" id="IPR010872">
    <property type="entry name" value="MDMPI_C-term_domain"/>
</dbReference>
<dbReference type="PANTHER" id="PTHR40758:SF1">
    <property type="entry name" value="CONSERVED PROTEIN"/>
    <property type="match status" value="1"/>
</dbReference>
<dbReference type="Proteomes" id="UP001596512">
    <property type="component" value="Unassembled WGS sequence"/>
</dbReference>
<gene>
    <name evidence="2" type="ORF">ACFQV2_23195</name>
</gene>
<proteinExistence type="predicted"/>
<keyword evidence="3" id="KW-1185">Reference proteome</keyword>
<comment type="caution">
    <text evidence="2">The sequence shown here is derived from an EMBL/GenBank/DDBJ whole genome shotgun (WGS) entry which is preliminary data.</text>
</comment>
<organism evidence="2 3">
    <name type="scientific">Actinokineospora soli</name>
    <dbReference type="NCBI Taxonomy" id="1048753"/>
    <lineage>
        <taxon>Bacteria</taxon>
        <taxon>Bacillati</taxon>
        <taxon>Actinomycetota</taxon>
        <taxon>Actinomycetes</taxon>
        <taxon>Pseudonocardiales</taxon>
        <taxon>Pseudonocardiaceae</taxon>
        <taxon>Actinokineospora</taxon>
    </lineage>
</organism>
<evidence type="ECO:0000259" key="1">
    <source>
        <dbReference type="Pfam" id="PF07398"/>
    </source>
</evidence>
<dbReference type="EMBL" id="JBHTEY010000004">
    <property type="protein sequence ID" value="MFC7615957.1"/>
    <property type="molecule type" value="Genomic_DNA"/>
</dbReference>
<evidence type="ECO:0000313" key="2">
    <source>
        <dbReference type="EMBL" id="MFC7615957.1"/>
    </source>
</evidence>
<reference evidence="3" key="1">
    <citation type="journal article" date="2019" name="Int. J. Syst. Evol. Microbiol.">
        <title>The Global Catalogue of Microorganisms (GCM) 10K type strain sequencing project: providing services to taxonomists for standard genome sequencing and annotation.</title>
        <authorList>
            <consortium name="The Broad Institute Genomics Platform"/>
            <consortium name="The Broad Institute Genome Sequencing Center for Infectious Disease"/>
            <person name="Wu L."/>
            <person name="Ma J."/>
        </authorList>
    </citation>
    <scope>NUCLEOTIDE SEQUENCE [LARGE SCALE GENOMIC DNA]</scope>
    <source>
        <strain evidence="3">JCM 17695</strain>
    </source>
</reference>
<feature type="domain" description="MDMPI C-terminal" evidence="1">
    <location>
        <begin position="43"/>
        <end position="118"/>
    </location>
</feature>
<protein>
    <recommendedName>
        <fullName evidence="1">MDMPI C-terminal domain-containing protein</fullName>
    </recommendedName>
</protein>
<dbReference type="PANTHER" id="PTHR40758">
    <property type="entry name" value="CONSERVED PROTEIN"/>
    <property type="match status" value="1"/>
</dbReference>
<accession>A0ABW2TQ79</accession>
<evidence type="ECO:0000313" key="3">
    <source>
        <dbReference type="Proteomes" id="UP001596512"/>
    </source>
</evidence>
<sequence>MWTFVGPRPASWWVRRRLHEVLVHRADALLALNTPIDDDPTRSADAIDEWLSLVADRNTPVLDEGHTLHLHTTDAPGEWTLRPEGNGVACDPTHAKATTALRGPAMDLLLVLLRRLPRTR</sequence>